<dbReference type="RefSeq" id="XP_029223331.1">
    <property type="nucleotide sequence ID" value="XM_029376576.1"/>
</dbReference>
<feature type="compositionally biased region" description="Low complexity" evidence="1">
    <location>
        <begin position="446"/>
        <end position="472"/>
    </location>
</feature>
<dbReference type="InterPro" id="IPR013320">
    <property type="entry name" value="ConA-like_dom_sf"/>
</dbReference>
<dbReference type="SUPFAM" id="SSF50939">
    <property type="entry name" value="Sialidases"/>
    <property type="match status" value="1"/>
</dbReference>
<protein>
    <submittedName>
        <fullName evidence="4">Trans-sialidase</fullName>
        <ecNumber evidence="4">3.2.1.18</ecNumber>
    </submittedName>
</protein>
<feature type="region of interest" description="Disordered" evidence="1">
    <location>
        <begin position="374"/>
        <end position="472"/>
    </location>
</feature>
<dbReference type="Pfam" id="PF22925">
    <property type="entry name" value="TS_C"/>
    <property type="match status" value="1"/>
</dbReference>
<evidence type="ECO:0000313" key="5">
    <source>
        <dbReference type="Proteomes" id="UP000284403"/>
    </source>
</evidence>
<dbReference type="InterPro" id="IPR008377">
    <property type="entry name" value="Sialidase_trypan"/>
</dbReference>
<name>A0A422MT69_9TRYP</name>
<sequence length="472" mass="49582">AVLSRVWGTSRARRGKGVRSGFVIATIGGKKLMLLTMPVYSEGKEKQEGKGRLHLWLTDRQRVYDVGPISAAEEDAAASSLFYKSDKQGELISVYEKRKQAGEESYSVVSVRLTEQLEQVKSVVRTWTALDEALQRCTGNGNPQGTLGARYVPPLTEGLLGFLAGTLEQTSWKDEYLCVNATVHGAAASAAGGVTFSGAGAGAEWPVGKLGQNQPYYYANTKFALVATVTIHAVPEKDDTPLLGVRMNDEANTELFGLSYTKERKWKAKLDNADAEERAEAWAPNTAVQVALQMDWNDWSLYVGGQKIYGKKYSGALFNSHRISHFFFGMDGTHAAAGSPNVTVANVLLYSRVLGAGELKRLQLGSCTIPPPRAEGGVASDAQPTAVGATQTEAAVGASVPARPPPPPPPGAEVDAAAAGSATAGNRPAAGNGVGPQPHSAEPVRDGAQSTDGAAAASTTTGDVSATAVQPP</sequence>
<dbReference type="GeneID" id="40323379"/>
<comment type="caution">
    <text evidence="4">The sequence shown here is derived from an EMBL/GenBank/DDBJ whole genome shotgun (WGS) entry which is preliminary data.</text>
</comment>
<feature type="domain" description="Trans-sialidase C-terminal" evidence="3">
    <location>
        <begin position="156"/>
        <end position="355"/>
    </location>
</feature>
<keyword evidence="4" id="KW-0378">Hydrolase</keyword>
<dbReference type="InterPro" id="IPR011040">
    <property type="entry name" value="Sialidase"/>
</dbReference>
<dbReference type="EC" id="3.2.1.18" evidence="4"/>
<keyword evidence="4" id="KW-0326">Glycosidase</keyword>
<feature type="domain" description="Sialidase" evidence="2">
    <location>
        <begin position="2"/>
        <end position="96"/>
    </location>
</feature>
<reference evidence="4 5" key="1">
    <citation type="journal article" date="2018" name="BMC Genomics">
        <title>Genomic comparison of Trypanosoma conorhini and Trypanosoma rangeli to Trypanosoma cruzi strains of high and low virulence.</title>
        <authorList>
            <person name="Bradwell K.R."/>
            <person name="Koparde V.N."/>
            <person name="Matveyev A.V."/>
            <person name="Serrano M.G."/>
            <person name="Alves J.M."/>
            <person name="Parikh H."/>
            <person name="Huang B."/>
            <person name="Lee V."/>
            <person name="Espinosa-Alvarez O."/>
            <person name="Ortiz P.A."/>
            <person name="Costa-Martins A.G."/>
            <person name="Teixeira M.M."/>
            <person name="Buck G.A."/>
        </authorList>
    </citation>
    <scope>NUCLEOTIDE SEQUENCE [LARGE SCALE GENOMIC DNA]</scope>
    <source>
        <strain evidence="4 5">025E</strain>
    </source>
</reference>
<dbReference type="InterPro" id="IPR036278">
    <property type="entry name" value="Sialidase_sf"/>
</dbReference>
<dbReference type="Proteomes" id="UP000284403">
    <property type="component" value="Unassembled WGS sequence"/>
</dbReference>
<evidence type="ECO:0000256" key="1">
    <source>
        <dbReference type="SAM" id="MobiDB-lite"/>
    </source>
</evidence>
<accession>A0A422MT69</accession>
<evidence type="ECO:0000259" key="2">
    <source>
        <dbReference type="Pfam" id="PF13859"/>
    </source>
</evidence>
<feature type="non-terminal residue" evidence="4">
    <location>
        <position position="472"/>
    </location>
</feature>
<feature type="compositionally biased region" description="Pro residues" evidence="1">
    <location>
        <begin position="402"/>
        <end position="411"/>
    </location>
</feature>
<dbReference type="AlphaFoldDB" id="A0A422MT69"/>
<evidence type="ECO:0000313" key="4">
    <source>
        <dbReference type="EMBL" id="RNE96399.1"/>
    </source>
</evidence>
<organism evidence="4 5">
    <name type="scientific">Trypanosoma conorhini</name>
    <dbReference type="NCBI Taxonomy" id="83891"/>
    <lineage>
        <taxon>Eukaryota</taxon>
        <taxon>Discoba</taxon>
        <taxon>Euglenozoa</taxon>
        <taxon>Kinetoplastea</taxon>
        <taxon>Metakinetoplastina</taxon>
        <taxon>Trypanosomatida</taxon>
        <taxon>Trypanosomatidae</taxon>
        <taxon>Trypanosoma</taxon>
    </lineage>
</organism>
<dbReference type="Pfam" id="PF13859">
    <property type="entry name" value="BNR_3"/>
    <property type="match status" value="1"/>
</dbReference>
<dbReference type="PRINTS" id="PR01803">
    <property type="entry name" value="TCSIALIDASE"/>
</dbReference>
<proteinExistence type="predicted"/>
<dbReference type="Gene3D" id="2.120.10.10">
    <property type="match status" value="1"/>
</dbReference>
<feature type="non-terminal residue" evidence="4">
    <location>
        <position position="1"/>
    </location>
</feature>
<dbReference type="Gene3D" id="2.60.120.200">
    <property type="match status" value="1"/>
</dbReference>
<dbReference type="SUPFAM" id="SSF49899">
    <property type="entry name" value="Concanavalin A-like lectins/glucanases"/>
    <property type="match status" value="1"/>
</dbReference>
<dbReference type="EMBL" id="MKKU01001269">
    <property type="protein sequence ID" value="RNE96399.1"/>
    <property type="molecule type" value="Genomic_DNA"/>
</dbReference>
<evidence type="ECO:0000259" key="3">
    <source>
        <dbReference type="Pfam" id="PF22925"/>
    </source>
</evidence>
<keyword evidence="5" id="KW-1185">Reference proteome</keyword>
<dbReference type="GO" id="GO:0004308">
    <property type="term" value="F:exo-alpha-sialidase activity"/>
    <property type="evidence" value="ECO:0007669"/>
    <property type="project" value="UniProtKB-EC"/>
</dbReference>
<feature type="compositionally biased region" description="Low complexity" evidence="1">
    <location>
        <begin position="412"/>
        <end position="430"/>
    </location>
</feature>
<dbReference type="InterPro" id="IPR055239">
    <property type="entry name" value="TS_C"/>
</dbReference>
<gene>
    <name evidence="4" type="ORF">Tco025E_09768</name>
</gene>